<evidence type="ECO:0000313" key="2">
    <source>
        <dbReference type="Proteomes" id="UP000824120"/>
    </source>
</evidence>
<keyword evidence="2" id="KW-1185">Reference proteome</keyword>
<proteinExistence type="predicted"/>
<evidence type="ECO:0000313" key="1">
    <source>
        <dbReference type="EMBL" id="KAG5600450.1"/>
    </source>
</evidence>
<sequence length="79" mass="8862">MEKRTVATTHNKTTEAKETISNNKIEEQYSINDYELCQQTQGANIGVPLVLCMPKDGCFFMHIRTIIVAGNNLWAIGMS</sequence>
<name>A0A9J5YJB7_SOLCO</name>
<comment type="caution">
    <text evidence="1">The sequence shown here is derived from an EMBL/GenBank/DDBJ whole genome shotgun (WGS) entry which is preliminary data.</text>
</comment>
<reference evidence="1 2" key="1">
    <citation type="submission" date="2020-09" db="EMBL/GenBank/DDBJ databases">
        <title>De no assembly of potato wild relative species, Solanum commersonii.</title>
        <authorList>
            <person name="Cho K."/>
        </authorList>
    </citation>
    <scope>NUCLEOTIDE SEQUENCE [LARGE SCALE GENOMIC DNA]</scope>
    <source>
        <strain evidence="1">LZ3.2</strain>
        <tissue evidence="1">Leaf</tissue>
    </source>
</reference>
<dbReference type="EMBL" id="JACXVP010000006">
    <property type="protein sequence ID" value="KAG5600450.1"/>
    <property type="molecule type" value="Genomic_DNA"/>
</dbReference>
<organism evidence="1 2">
    <name type="scientific">Solanum commersonii</name>
    <name type="common">Commerson's wild potato</name>
    <name type="synonym">Commerson's nightshade</name>
    <dbReference type="NCBI Taxonomy" id="4109"/>
    <lineage>
        <taxon>Eukaryota</taxon>
        <taxon>Viridiplantae</taxon>
        <taxon>Streptophyta</taxon>
        <taxon>Embryophyta</taxon>
        <taxon>Tracheophyta</taxon>
        <taxon>Spermatophyta</taxon>
        <taxon>Magnoliopsida</taxon>
        <taxon>eudicotyledons</taxon>
        <taxon>Gunneridae</taxon>
        <taxon>Pentapetalae</taxon>
        <taxon>asterids</taxon>
        <taxon>lamiids</taxon>
        <taxon>Solanales</taxon>
        <taxon>Solanaceae</taxon>
        <taxon>Solanoideae</taxon>
        <taxon>Solaneae</taxon>
        <taxon>Solanum</taxon>
    </lineage>
</organism>
<dbReference type="Proteomes" id="UP000824120">
    <property type="component" value="Chromosome 6"/>
</dbReference>
<dbReference type="AlphaFoldDB" id="A0A9J5YJB7"/>
<gene>
    <name evidence="1" type="ORF">H5410_031820</name>
</gene>
<protein>
    <submittedName>
        <fullName evidence="1">Uncharacterized protein</fullName>
    </submittedName>
</protein>
<accession>A0A9J5YJB7</accession>